<evidence type="ECO:0000313" key="1">
    <source>
        <dbReference type="Proteomes" id="UP000095280"/>
    </source>
</evidence>
<name>A0A1I8FID4_9PLAT</name>
<evidence type="ECO:0000313" key="2">
    <source>
        <dbReference type="WBParaSite" id="maker-unitig_36038-snap-gene-0.2-mRNA-1"/>
    </source>
</evidence>
<dbReference type="PANTHER" id="PTHR10138">
    <property type="entry name" value="TRYPTOPHAN 2,3-DIOXYGENASE"/>
    <property type="match status" value="1"/>
</dbReference>
<dbReference type="GO" id="GO:0019441">
    <property type="term" value="P:L-tryptophan catabolic process to kynurenine"/>
    <property type="evidence" value="ECO:0007669"/>
    <property type="project" value="InterPro"/>
</dbReference>
<dbReference type="GO" id="GO:0004833">
    <property type="term" value="F:L-tryptophan 2,3-dioxygenase activity"/>
    <property type="evidence" value="ECO:0007669"/>
    <property type="project" value="InterPro"/>
</dbReference>
<dbReference type="PANTHER" id="PTHR10138:SF0">
    <property type="entry name" value="TRYPTOPHAN 2,3-DIOXYGENASE"/>
    <property type="match status" value="1"/>
</dbReference>
<dbReference type="GO" id="GO:0019442">
    <property type="term" value="P:L-tryptophan catabolic process to acetyl-CoA"/>
    <property type="evidence" value="ECO:0007669"/>
    <property type="project" value="TreeGrafter"/>
</dbReference>
<keyword evidence="1" id="KW-1185">Reference proteome</keyword>
<dbReference type="Proteomes" id="UP000095280">
    <property type="component" value="Unplaced"/>
</dbReference>
<dbReference type="AlphaFoldDB" id="A0A1I8FID4"/>
<sequence>STVCCPASYRWVRQTAVSQFTTSTCFIVTHQAFELWFKQVIFEIDSVRQLFQRESLRRRQNAAGDQRLNRVVVIMKLLTEQIMILETMTPLDFMDFRRASGTGLWFFKVSNSAYSRINSAFARTCALSTTSSTTGGSSPMTTACGPWRRAVLSRLCWTWWQRWLERTPGLNRTEDCDFQFWEEYKMGSGENAARGRETDPSLKQLKMADYKKQLDAFHSIDNLEAKEISVTKSFQGALMIALYRDEPRFSQPFHLLTLLMDTDALLTKW</sequence>
<reference evidence="2" key="1">
    <citation type="submission" date="2016-11" db="UniProtKB">
        <authorList>
            <consortium name="WormBaseParasite"/>
        </authorList>
    </citation>
    <scope>IDENTIFICATION</scope>
</reference>
<dbReference type="Pfam" id="PF03301">
    <property type="entry name" value="Trp_dioxygenase"/>
    <property type="match status" value="2"/>
</dbReference>
<proteinExistence type="predicted"/>
<organism evidence="1 2">
    <name type="scientific">Macrostomum lignano</name>
    <dbReference type="NCBI Taxonomy" id="282301"/>
    <lineage>
        <taxon>Eukaryota</taxon>
        <taxon>Metazoa</taxon>
        <taxon>Spiralia</taxon>
        <taxon>Lophotrochozoa</taxon>
        <taxon>Platyhelminthes</taxon>
        <taxon>Rhabditophora</taxon>
        <taxon>Macrostomorpha</taxon>
        <taxon>Macrostomida</taxon>
        <taxon>Macrostomidae</taxon>
        <taxon>Macrostomum</taxon>
    </lineage>
</organism>
<dbReference type="Gene3D" id="1.20.58.480">
    <property type="match status" value="1"/>
</dbReference>
<dbReference type="InterPro" id="IPR004981">
    <property type="entry name" value="Trp_2_3_dOase"/>
</dbReference>
<protein>
    <submittedName>
        <fullName evidence="2">WASH-7_C domain-containing protein</fullName>
    </submittedName>
</protein>
<dbReference type="GO" id="GO:0020037">
    <property type="term" value="F:heme binding"/>
    <property type="evidence" value="ECO:0007669"/>
    <property type="project" value="InterPro"/>
</dbReference>
<dbReference type="GO" id="GO:0046872">
    <property type="term" value="F:metal ion binding"/>
    <property type="evidence" value="ECO:0007669"/>
    <property type="project" value="InterPro"/>
</dbReference>
<dbReference type="InterPro" id="IPR037217">
    <property type="entry name" value="Trp/Indoleamine_2_3_dOase-like"/>
</dbReference>
<dbReference type="WBParaSite" id="maker-unitig_36038-snap-gene-0.2-mRNA-1">
    <property type="protein sequence ID" value="maker-unitig_36038-snap-gene-0.2-mRNA-1"/>
    <property type="gene ID" value="maker-unitig_36038-snap-gene-0.2"/>
</dbReference>
<dbReference type="SUPFAM" id="SSF140959">
    <property type="entry name" value="Indolic compounds 2,3-dioxygenase-like"/>
    <property type="match status" value="1"/>
</dbReference>
<accession>A0A1I8FID4</accession>